<dbReference type="InterPro" id="IPR053134">
    <property type="entry name" value="RNA-dir_DNA_polymerase"/>
</dbReference>
<feature type="non-terminal residue" evidence="9">
    <location>
        <position position="422"/>
    </location>
</feature>
<evidence type="ECO:0000256" key="7">
    <source>
        <dbReference type="ARBA" id="ARBA00022918"/>
    </source>
</evidence>
<keyword evidence="3" id="KW-0548">Nucleotidyltransferase</keyword>
<evidence type="ECO:0000313" key="10">
    <source>
        <dbReference type="Proteomes" id="UP000678393"/>
    </source>
</evidence>
<evidence type="ECO:0000259" key="8">
    <source>
        <dbReference type="Pfam" id="PF00078"/>
    </source>
</evidence>
<dbReference type="Proteomes" id="UP000678393">
    <property type="component" value="Unassembled WGS sequence"/>
</dbReference>
<evidence type="ECO:0000256" key="3">
    <source>
        <dbReference type="ARBA" id="ARBA00022695"/>
    </source>
</evidence>
<keyword evidence="7" id="KW-0695">RNA-directed DNA polymerase</keyword>
<dbReference type="Pfam" id="PF00078">
    <property type="entry name" value="RVT_1"/>
    <property type="match status" value="1"/>
</dbReference>
<dbReference type="FunFam" id="3.10.10.10:FF:000007">
    <property type="entry name" value="Retrovirus-related Pol polyprotein from transposon 17.6-like Protein"/>
    <property type="match status" value="1"/>
</dbReference>
<dbReference type="FunFam" id="3.10.10.10:FF:000002">
    <property type="entry name" value="Retrovirus-related Pol polyprotein from transposon 17.6-like protein"/>
    <property type="match status" value="1"/>
</dbReference>
<dbReference type="CDD" id="cd01647">
    <property type="entry name" value="RT_LTR"/>
    <property type="match status" value="1"/>
</dbReference>
<dbReference type="GO" id="GO:0008233">
    <property type="term" value="F:peptidase activity"/>
    <property type="evidence" value="ECO:0007669"/>
    <property type="project" value="UniProtKB-KW"/>
</dbReference>
<keyword evidence="1" id="KW-0645">Protease</keyword>
<dbReference type="Gene3D" id="3.30.70.270">
    <property type="match status" value="1"/>
</dbReference>
<evidence type="ECO:0000256" key="4">
    <source>
        <dbReference type="ARBA" id="ARBA00022722"/>
    </source>
</evidence>
<dbReference type="GO" id="GO:0006508">
    <property type="term" value="P:proteolysis"/>
    <property type="evidence" value="ECO:0007669"/>
    <property type="project" value="UniProtKB-KW"/>
</dbReference>
<dbReference type="Gene3D" id="3.10.10.10">
    <property type="entry name" value="HIV Type 1 Reverse Transcriptase, subunit A, domain 1"/>
    <property type="match status" value="1"/>
</dbReference>
<dbReference type="InterPro" id="IPR000477">
    <property type="entry name" value="RT_dom"/>
</dbReference>
<proteinExistence type="predicted"/>
<evidence type="ECO:0000256" key="6">
    <source>
        <dbReference type="ARBA" id="ARBA00022801"/>
    </source>
</evidence>
<name>A0A8S3YJV4_9EUPU</name>
<sequence>MLEAMLKIYGEHKSLQEQMAVFYTTKQGSKESVMEFSHRLHAAFEAITDAQLSGGVTVMTQQVLRDQFIAELRNELTKRMLKERILQEPSLTFLAAKLWCLSAVSDLCRYLKLEYCKPVDPQQEVNHIKVWVVGGSKIHVPAHSMVVLQVKGRVGMTVDRNVLFEPARDLEHKGLILSHTVTVLRHGVCLVQAINMGDENLFLAKGTQVGAISDATVDLSKYFKVVGAQEVQILSSPVREHDEPTKCPIDLSHFEGSDSERQQLEALIIKYDSLFAKDDCDIGYTDRVTHISLSDDTPVKQPYRRIPPAFYREVQDHLQGLLEKQIIRESSSPWASPIVLVRKKDGTLRLCVDYRSLNSKTKKDAYPLPRVDEYLDALGGAKLFSSLDLASGYYQVAMTPEDREKTAFTTPFGLFEYNRMPM</sequence>
<dbReference type="InterPro" id="IPR043502">
    <property type="entry name" value="DNA/RNA_pol_sf"/>
</dbReference>
<organism evidence="9 10">
    <name type="scientific">Candidula unifasciata</name>
    <dbReference type="NCBI Taxonomy" id="100452"/>
    <lineage>
        <taxon>Eukaryota</taxon>
        <taxon>Metazoa</taxon>
        <taxon>Spiralia</taxon>
        <taxon>Lophotrochozoa</taxon>
        <taxon>Mollusca</taxon>
        <taxon>Gastropoda</taxon>
        <taxon>Heterobranchia</taxon>
        <taxon>Euthyneura</taxon>
        <taxon>Panpulmonata</taxon>
        <taxon>Eupulmonata</taxon>
        <taxon>Stylommatophora</taxon>
        <taxon>Helicina</taxon>
        <taxon>Helicoidea</taxon>
        <taxon>Geomitridae</taxon>
        <taxon>Candidula</taxon>
    </lineage>
</organism>
<evidence type="ECO:0000313" key="9">
    <source>
        <dbReference type="EMBL" id="CAG5115855.1"/>
    </source>
</evidence>
<dbReference type="AlphaFoldDB" id="A0A8S3YJV4"/>
<evidence type="ECO:0000256" key="2">
    <source>
        <dbReference type="ARBA" id="ARBA00022679"/>
    </source>
</evidence>
<dbReference type="EMBL" id="CAJHNH020000173">
    <property type="protein sequence ID" value="CAG5115855.1"/>
    <property type="molecule type" value="Genomic_DNA"/>
</dbReference>
<keyword evidence="10" id="KW-1185">Reference proteome</keyword>
<dbReference type="OrthoDB" id="6150088at2759"/>
<keyword evidence="6" id="KW-0378">Hydrolase</keyword>
<dbReference type="InterPro" id="IPR043128">
    <property type="entry name" value="Rev_trsase/Diguanyl_cyclase"/>
</dbReference>
<gene>
    <name evidence="9" type="ORF">CUNI_LOCUS1413</name>
</gene>
<evidence type="ECO:0000256" key="5">
    <source>
        <dbReference type="ARBA" id="ARBA00022759"/>
    </source>
</evidence>
<keyword evidence="4" id="KW-0540">Nuclease</keyword>
<dbReference type="PANTHER" id="PTHR24559:SF435">
    <property type="entry name" value="RIBONUCLEASE H"/>
    <property type="match status" value="1"/>
</dbReference>
<accession>A0A8S3YJV4</accession>
<dbReference type="GO" id="GO:0003964">
    <property type="term" value="F:RNA-directed DNA polymerase activity"/>
    <property type="evidence" value="ECO:0007669"/>
    <property type="project" value="UniProtKB-KW"/>
</dbReference>
<dbReference type="GO" id="GO:0004519">
    <property type="term" value="F:endonuclease activity"/>
    <property type="evidence" value="ECO:0007669"/>
    <property type="project" value="UniProtKB-KW"/>
</dbReference>
<reference evidence="9" key="1">
    <citation type="submission" date="2021-04" db="EMBL/GenBank/DDBJ databases">
        <authorList>
            <consortium name="Molecular Ecology Group"/>
        </authorList>
    </citation>
    <scope>NUCLEOTIDE SEQUENCE</scope>
</reference>
<comment type="caution">
    <text evidence="9">The sequence shown here is derived from an EMBL/GenBank/DDBJ whole genome shotgun (WGS) entry which is preliminary data.</text>
</comment>
<keyword evidence="2" id="KW-0808">Transferase</keyword>
<dbReference type="PANTHER" id="PTHR24559">
    <property type="entry name" value="TRANSPOSON TY3-I GAG-POL POLYPROTEIN"/>
    <property type="match status" value="1"/>
</dbReference>
<protein>
    <recommendedName>
        <fullName evidence="8">Reverse transcriptase domain-containing protein</fullName>
    </recommendedName>
</protein>
<dbReference type="SUPFAM" id="SSF56672">
    <property type="entry name" value="DNA/RNA polymerases"/>
    <property type="match status" value="1"/>
</dbReference>
<evidence type="ECO:0000256" key="1">
    <source>
        <dbReference type="ARBA" id="ARBA00022670"/>
    </source>
</evidence>
<keyword evidence="5" id="KW-0255">Endonuclease</keyword>
<feature type="domain" description="Reverse transcriptase" evidence="8">
    <location>
        <begin position="341"/>
        <end position="421"/>
    </location>
</feature>